<feature type="compositionally biased region" description="Low complexity" evidence="1">
    <location>
        <begin position="439"/>
        <end position="450"/>
    </location>
</feature>
<dbReference type="PROSITE" id="PS51257">
    <property type="entry name" value="PROKAR_LIPOPROTEIN"/>
    <property type="match status" value="1"/>
</dbReference>
<accession>A0A2P2BZC5</accession>
<dbReference type="Gene3D" id="3.40.190.10">
    <property type="entry name" value="Periplasmic binding protein-like II"/>
    <property type="match status" value="1"/>
</dbReference>
<sequence length="450" mass="47629">MRSRRAGALVAATALVLLAGCTTDKAPPVDKPTPTTPTTLSFSTYGPPAEVAVYRRLVEAWNIDHPDEQVTLRTAADRADQASLVAAGGSVPDVFLLDRLDLAQVIADDVSQPVGDLLDEPDRDVDFGDGYPIDAVGAFANDNDLECLPYGFSPMVMYVNTSLIDFTRMARRGLDVPTQPGRWSFEQFAEGARFASRPATRAAGVQIEPTVEGLAPFIYSGGGDVFDDDTTPTSLAFSEGDSQAALATTLELLRNPPSVTLSDQQLAHKSALDWFKAGKLGMIAGYRSLVPELRATGVTFDVMQMPSLGDEQTVADITGLCMSKDAPSADAAADFIYYLASSESVASVAAAGYLVPANLEVATSDAFLQPGRQPLTATVFNDAARNIVIPPMLSVYPELEESVANDIQRLFSMGVLNLPLVTSQIDTDSQAVLSPPEPSESASPSASPSG</sequence>
<evidence type="ECO:0000256" key="1">
    <source>
        <dbReference type="SAM" id="MobiDB-lite"/>
    </source>
</evidence>
<dbReference type="Pfam" id="PF13416">
    <property type="entry name" value="SBP_bac_8"/>
    <property type="match status" value="1"/>
</dbReference>
<feature type="region of interest" description="Disordered" evidence="1">
    <location>
        <begin position="23"/>
        <end position="42"/>
    </location>
</feature>
<dbReference type="PANTHER" id="PTHR43649:SF30">
    <property type="entry name" value="ABC TRANSPORTER SUBSTRATE-BINDING PROTEIN"/>
    <property type="match status" value="1"/>
</dbReference>
<gene>
    <name evidence="2" type="ORF">NOCA2230006</name>
</gene>
<evidence type="ECO:0000313" key="2">
    <source>
        <dbReference type="EMBL" id="CUR55086.1"/>
    </source>
</evidence>
<organism evidence="2">
    <name type="scientific">metagenome</name>
    <dbReference type="NCBI Taxonomy" id="256318"/>
    <lineage>
        <taxon>unclassified sequences</taxon>
        <taxon>metagenomes</taxon>
    </lineage>
</organism>
<dbReference type="EMBL" id="CZKA01000016">
    <property type="protein sequence ID" value="CUR55086.1"/>
    <property type="molecule type" value="Genomic_DNA"/>
</dbReference>
<dbReference type="PANTHER" id="PTHR43649">
    <property type="entry name" value="ARABINOSE-BINDING PROTEIN-RELATED"/>
    <property type="match status" value="1"/>
</dbReference>
<dbReference type="InterPro" id="IPR006059">
    <property type="entry name" value="SBP"/>
</dbReference>
<name>A0A2P2BZC5_9ZZZZ</name>
<dbReference type="AlphaFoldDB" id="A0A2P2BZC5"/>
<dbReference type="InterPro" id="IPR050490">
    <property type="entry name" value="Bact_solute-bd_prot1"/>
</dbReference>
<reference evidence="2" key="1">
    <citation type="submission" date="2015-08" db="EMBL/GenBank/DDBJ databases">
        <authorList>
            <person name="Babu N.S."/>
            <person name="Beckwith C.J."/>
            <person name="Beseler K.G."/>
            <person name="Brison A."/>
            <person name="Carone J.V."/>
            <person name="Caskin T.P."/>
            <person name="Diamond M."/>
            <person name="Durham M.E."/>
            <person name="Foxe J.M."/>
            <person name="Go M."/>
            <person name="Henderson B.A."/>
            <person name="Jones I.B."/>
            <person name="McGettigan J.A."/>
            <person name="Micheletti S.J."/>
            <person name="Nasrallah M.E."/>
            <person name="Ortiz D."/>
            <person name="Piller C.R."/>
            <person name="Privatt S.R."/>
            <person name="Schneider S.L."/>
            <person name="Sharp S."/>
            <person name="Smith T.C."/>
            <person name="Stanton J.D."/>
            <person name="Ullery H.E."/>
            <person name="Wilson R.J."/>
            <person name="Serrano M.G."/>
            <person name="Buck G."/>
            <person name="Lee V."/>
            <person name="Wang Y."/>
            <person name="Carvalho R."/>
            <person name="Voegtly L."/>
            <person name="Shi R."/>
            <person name="Duckworth R."/>
            <person name="Johnson A."/>
            <person name="Loviza R."/>
            <person name="Walstead R."/>
            <person name="Shah Z."/>
            <person name="Kiflezghi M."/>
            <person name="Wade K."/>
            <person name="Ball S.L."/>
            <person name="Bradley K.W."/>
            <person name="Asai D.J."/>
            <person name="Bowman C.A."/>
            <person name="Russell D.A."/>
            <person name="Pope W.H."/>
            <person name="Jacobs-Sera D."/>
            <person name="Hendrix R.W."/>
            <person name="Hatfull G.F."/>
        </authorList>
    </citation>
    <scope>NUCLEOTIDE SEQUENCE</scope>
</reference>
<dbReference type="SUPFAM" id="SSF53850">
    <property type="entry name" value="Periplasmic binding protein-like II"/>
    <property type="match status" value="1"/>
</dbReference>
<protein>
    <submittedName>
        <fullName evidence="2">Carbohydrate ABC transporter substrate-binding protein, CUT1 family</fullName>
    </submittedName>
</protein>
<proteinExistence type="predicted"/>
<feature type="region of interest" description="Disordered" evidence="1">
    <location>
        <begin position="429"/>
        <end position="450"/>
    </location>
</feature>